<dbReference type="AlphaFoldDB" id="A0A0Q3IC81"/>
<protein>
    <recommendedName>
        <fullName evidence="2">DUF2059 domain-containing protein</fullName>
    </recommendedName>
</protein>
<accession>A0A0Q3IC81</accession>
<feature type="signal peptide" evidence="1">
    <location>
        <begin position="1"/>
        <end position="23"/>
    </location>
</feature>
<dbReference type="InterPro" id="IPR018637">
    <property type="entry name" value="DUF2059"/>
</dbReference>
<dbReference type="Proteomes" id="UP000190130">
    <property type="component" value="Unassembled WGS sequence"/>
</dbReference>
<dbReference type="RefSeq" id="WP_055726401.1">
    <property type="nucleotide sequence ID" value="NZ_FUYX01000009.1"/>
</dbReference>
<dbReference type="EMBL" id="LMAR01000001">
    <property type="protein sequence ID" value="KQK32456.1"/>
    <property type="molecule type" value="Genomic_DNA"/>
</dbReference>
<evidence type="ECO:0000313" key="5">
    <source>
        <dbReference type="Proteomes" id="UP000051562"/>
    </source>
</evidence>
<dbReference type="Proteomes" id="UP000051562">
    <property type="component" value="Unassembled WGS sequence"/>
</dbReference>
<keyword evidence="5" id="KW-1185">Reference proteome</keyword>
<evidence type="ECO:0000259" key="2">
    <source>
        <dbReference type="Pfam" id="PF09832"/>
    </source>
</evidence>
<organism evidence="3 5">
    <name type="scientific">Bosea thiooxidans</name>
    <dbReference type="NCBI Taxonomy" id="53254"/>
    <lineage>
        <taxon>Bacteria</taxon>
        <taxon>Pseudomonadati</taxon>
        <taxon>Pseudomonadota</taxon>
        <taxon>Alphaproteobacteria</taxon>
        <taxon>Hyphomicrobiales</taxon>
        <taxon>Boseaceae</taxon>
        <taxon>Bosea</taxon>
    </lineage>
</organism>
<gene>
    <name evidence="3" type="ORF">ARD30_01370</name>
    <name evidence="4" type="ORF">SAMN05660750_03382</name>
</gene>
<reference evidence="4 6" key="2">
    <citation type="submission" date="2017-02" db="EMBL/GenBank/DDBJ databases">
        <authorList>
            <person name="Peterson S.W."/>
        </authorList>
    </citation>
    <scope>NUCLEOTIDE SEQUENCE [LARGE SCALE GENOMIC DNA]</scope>
    <source>
        <strain evidence="4 6">DSM 9653</strain>
    </source>
</reference>
<dbReference type="STRING" id="53254.SAMN05660750_03382"/>
<feature type="domain" description="DUF2059" evidence="2">
    <location>
        <begin position="91"/>
        <end position="145"/>
    </location>
</feature>
<dbReference type="EMBL" id="FUYX01000009">
    <property type="protein sequence ID" value="SKB97560.1"/>
    <property type="molecule type" value="Genomic_DNA"/>
</dbReference>
<evidence type="ECO:0000256" key="1">
    <source>
        <dbReference type="SAM" id="SignalP"/>
    </source>
</evidence>
<name>A0A0Q3IC81_9HYPH</name>
<evidence type="ECO:0000313" key="6">
    <source>
        <dbReference type="Proteomes" id="UP000190130"/>
    </source>
</evidence>
<feature type="chain" id="PRO_5014520426" description="DUF2059 domain-containing protein" evidence="1">
    <location>
        <begin position="24"/>
        <end position="166"/>
    </location>
</feature>
<keyword evidence="1" id="KW-0732">Signal</keyword>
<evidence type="ECO:0000313" key="3">
    <source>
        <dbReference type="EMBL" id="KQK32456.1"/>
    </source>
</evidence>
<sequence length="166" mass="18291">MIRRSLAGAILGLALLCAAPALAQGQAPTPAHLQAAREVVELTGVSQSIDNIYKEFKDNAKELIGPTRPELLKDMEEVVAALKPESDKRAEEMTATAATVFASKMTEADLKEVAAFFKSPVGQRYNALRRDAMDDLLTVLQPWSVQTSNYLFDRFSQEMRKRGHAL</sequence>
<dbReference type="Pfam" id="PF09832">
    <property type="entry name" value="DUF2059"/>
    <property type="match status" value="1"/>
</dbReference>
<proteinExistence type="predicted"/>
<reference evidence="3 5" key="1">
    <citation type="submission" date="2015-10" db="EMBL/GenBank/DDBJ databases">
        <title>Draft genome of Bosea thiooxidans.</title>
        <authorList>
            <person name="Wang X."/>
        </authorList>
    </citation>
    <scope>NUCLEOTIDE SEQUENCE [LARGE SCALE GENOMIC DNA]</scope>
    <source>
        <strain evidence="3 5">CGMCC 9174</strain>
    </source>
</reference>
<evidence type="ECO:0000313" key="4">
    <source>
        <dbReference type="EMBL" id="SKB97560.1"/>
    </source>
</evidence>